<dbReference type="Proteomes" id="UP000494363">
    <property type="component" value="Unassembled WGS sequence"/>
</dbReference>
<keyword evidence="1" id="KW-0472">Membrane</keyword>
<keyword evidence="1" id="KW-0812">Transmembrane</keyword>
<organism evidence="2 3">
    <name type="scientific">Paraburkholderia humisilvae</name>
    <dbReference type="NCBI Taxonomy" id="627669"/>
    <lineage>
        <taxon>Bacteria</taxon>
        <taxon>Pseudomonadati</taxon>
        <taxon>Pseudomonadota</taxon>
        <taxon>Betaproteobacteria</taxon>
        <taxon>Burkholderiales</taxon>
        <taxon>Burkholderiaceae</taxon>
        <taxon>Paraburkholderia</taxon>
    </lineage>
</organism>
<sequence>MLRVLFLVVLVAVGLAGCVVVPARYAYAPGPVVYATPVAAAPVVGVGVRIR</sequence>
<evidence type="ECO:0000256" key="1">
    <source>
        <dbReference type="SAM" id="Phobius"/>
    </source>
</evidence>
<keyword evidence="3" id="KW-1185">Reference proteome</keyword>
<gene>
    <name evidence="2" type="ORF">LMG29542_02385</name>
</gene>
<dbReference type="PROSITE" id="PS51257">
    <property type="entry name" value="PROKAR_LIPOPROTEIN"/>
    <property type="match status" value="1"/>
</dbReference>
<evidence type="ECO:0000313" key="2">
    <source>
        <dbReference type="EMBL" id="CAB3754567.1"/>
    </source>
</evidence>
<evidence type="ECO:0008006" key="4">
    <source>
        <dbReference type="Google" id="ProtNLM"/>
    </source>
</evidence>
<dbReference type="EMBL" id="CADIKH010000009">
    <property type="protein sequence ID" value="CAB3754567.1"/>
    <property type="molecule type" value="Genomic_DNA"/>
</dbReference>
<keyword evidence="1" id="KW-1133">Transmembrane helix</keyword>
<dbReference type="AlphaFoldDB" id="A0A6J5DM56"/>
<proteinExistence type="predicted"/>
<feature type="transmembrane region" description="Helical" evidence="1">
    <location>
        <begin position="32"/>
        <end position="50"/>
    </location>
</feature>
<dbReference type="RefSeq" id="WP_175226654.1">
    <property type="nucleotide sequence ID" value="NZ_CADIKH010000009.1"/>
</dbReference>
<protein>
    <recommendedName>
        <fullName evidence="4">Lipoprotein</fullName>
    </recommendedName>
</protein>
<name>A0A6J5DM56_9BURK</name>
<evidence type="ECO:0000313" key="3">
    <source>
        <dbReference type="Proteomes" id="UP000494363"/>
    </source>
</evidence>
<reference evidence="2 3" key="1">
    <citation type="submission" date="2020-04" db="EMBL/GenBank/DDBJ databases">
        <authorList>
            <person name="De Canck E."/>
        </authorList>
    </citation>
    <scope>NUCLEOTIDE SEQUENCE [LARGE SCALE GENOMIC DNA]</scope>
    <source>
        <strain evidence="2 3">LMG 29542</strain>
    </source>
</reference>
<accession>A0A6J5DM56</accession>